<dbReference type="InterPro" id="IPR017871">
    <property type="entry name" value="ABC_transporter-like_CS"/>
</dbReference>
<comment type="caution">
    <text evidence="6">The sequence shown here is derived from an EMBL/GenBank/DDBJ whole genome shotgun (WGS) entry which is preliminary data.</text>
</comment>
<name>A0ABS5KRF2_9ACTN</name>
<evidence type="ECO:0000313" key="6">
    <source>
        <dbReference type="EMBL" id="MBS2548614.1"/>
    </source>
</evidence>
<keyword evidence="2" id="KW-0547">Nucleotide-binding</keyword>
<feature type="region of interest" description="Disordered" evidence="4">
    <location>
        <begin position="296"/>
        <end position="351"/>
    </location>
</feature>
<dbReference type="PROSITE" id="PS50893">
    <property type="entry name" value="ABC_TRANSPORTER_2"/>
    <property type="match status" value="1"/>
</dbReference>
<evidence type="ECO:0000256" key="3">
    <source>
        <dbReference type="ARBA" id="ARBA00022840"/>
    </source>
</evidence>
<dbReference type="PANTHER" id="PTHR42734">
    <property type="entry name" value="METAL TRANSPORT SYSTEM ATP-BINDING PROTEIN TM_0124-RELATED"/>
    <property type="match status" value="1"/>
</dbReference>
<evidence type="ECO:0000259" key="5">
    <source>
        <dbReference type="PROSITE" id="PS50893"/>
    </source>
</evidence>
<gene>
    <name evidence="6" type="ORF">KGQ19_17235</name>
</gene>
<dbReference type="GO" id="GO:0005524">
    <property type="term" value="F:ATP binding"/>
    <property type="evidence" value="ECO:0007669"/>
    <property type="project" value="UniProtKB-KW"/>
</dbReference>
<dbReference type="InterPro" id="IPR027417">
    <property type="entry name" value="P-loop_NTPase"/>
</dbReference>
<feature type="domain" description="ABC transporter" evidence="5">
    <location>
        <begin position="38"/>
        <end position="280"/>
    </location>
</feature>
<dbReference type="InterPro" id="IPR050153">
    <property type="entry name" value="Metal_Ion_Import_ABC"/>
</dbReference>
<organism evidence="6 7">
    <name type="scientific">Catenulispora pinistramenti</name>
    <dbReference type="NCBI Taxonomy" id="2705254"/>
    <lineage>
        <taxon>Bacteria</taxon>
        <taxon>Bacillati</taxon>
        <taxon>Actinomycetota</taxon>
        <taxon>Actinomycetes</taxon>
        <taxon>Catenulisporales</taxon>
        <taxon>Catenulisporaceae</taxon>
        <taxon>Catenulispora</taxon>
    </lineage>
</organism>
<accession>A0ABS5KRF2</accession>
<keyword evidence="1" id="KW-0813">Transport</keyword>
<evidence type="ECO:0000256" key="1">
    <source>
        <dbReference type="ARBA" id="ARBA00022448"/>
    </source>
</evidence>
<reference evidence="6 7" key="1">
    <citation type="submission" date="2020-02" db="EMBL/GenBank/DDBJ databases">
        <title>Acidophilic actinobacteria isolated from forest soil.</title>
        <authorList>
            <person name="Golinska P."/>
        </authorList>
    </citation>
    <scope>NUCLEOTIDE SEQUENCE [LARGE SCALE GENOMIC DNA]</scope>
    <source>
        <strain evidence="6 7">NL8</strain>
    </source>
</reference>
<evidence type="ECO:0000256" key="2">
    <source>
        <dbReference type="ARBA" id="ARBA00022741"/>
    </source>
</evidence>
<dbReference type="SMART" id="SM00382">
    <property type="entry name" value="AAA"/>
    <property type="match status" value="1"/>
</dbReference>
<protein>
    <submittedName>
        <fullName evidence="6">Metal ABC transporter ATP-binding protein</fullName>
    </submittedName>
</protein>
<sequence length="351" mass="36825">MTAVDAVDAVNTDSEAAAALLDGESRVCNAGNEPVAVVELRGASASVAGRTLWGGVDLTVECGEFVAVLGPNGVGKSTLVKVLLGVLPAAAGEVRVLGHRPGTAGAQIGYLPQRRSFDASLRIRGIDVVRLGLDGDRWGIPLPGTRRFGGTKRREADARVREVIELVGASAYAHRAIGECSGGEQQRLLIAQALVRKPRLLVLDEPLDSLDLPNQASVAALIGRISRSEDVAVVMVAHDVNPILPYLDRVVYLADGGAASGTPEEVITTETLSKLFRTPVEVLRASDGRLVVVGGPEAPVMHSDRHAGALVGGDGRDADRRATDRRVTDGRASDRRAADRRPAGSEADDAR</sequence>
<keyword evidence="7" id="KW-1185">Reference proteome</keyword>
<feature type="compositionally biased region" description="Basic and acidic residues" evidence="4">
    <location>
        <begin position="314"/>
        <end position="351"/>
    </location>
</feature>
<dbReference type="InterPro" id="IPR003593">
    <property type="entry name" value="AAA+_ATPase"/>
</dbReference>
<evidence type="ECO:0000256" key="4">
    <source>
        <dbReference type="SAM" id="MobiDB-lite"/>
    </source>
</evidence>
<dbReference type="Gene3D" id="3.40.50.300">
    <property type="entry name" value="P-loop containing nucleotide triphosphate hydrolases"/>
    <property type="match status" value="1"/>
</dbReference>
<dbReference type="Proteomes" id="UP000730482">
    <property type="component" value="Unassembled WGS sequence"/>
</dbReference>
<dbReference type="PROSITE" id="PS00211">
    <property type="entry name" value="ABC_TRANSPORTER_1"/>
    <property type="match status" value="1"/>
</dbReference>
<proteinExistence type="predicted"/>
<dbReference type="RefSeq" id="WP_212010194.1">
    <property type="nucleotide sequence ID" value="NZ_JAAFYZ010000052.1"/>
</dbReference>
<dbReference type="SUPFAM" id="SSF52540">
    <property type="entry name" value="P-loop containing nucleoside triphosphate hydrolases"/>
    <property type="match status" value="1"/>
</dbReference>
<dbReference type="InterPro" id="IPR003439">
    <property type="entry name" value="ABC_transporter-like_ATP-bd"/>
</dbReference>
<dbReference type="Pfam" id="PF00005">
    <property type="entry name" value="ABC_tran"/>
    <property type="match status" value="1"/>
</dbReference>
<evidence type="ECO:0000313" key="7">
    <source>
        <dbReference type="Proteomes" id="UP000730482"/>
    </source>
</evidence>
<dbReference type="EMBL" id="JAAFYZ010000052">
    <property type="protein sequence ID" value="MBS2548614.1"/>
    <property type="molecule type" value="Genomic_DNA"/>
</dbReference>
<keyword evidence="3 6" id="KW-0067">ATP-binding</keyword>